<sequence length="186" mass="20206">MITRVLGFAAVVLGALSAPSVVQAQPGYGGGRDTVECRSQDYRYNRCDVGWRDARLVRQLSGAHCVRGQTWGIDRNGSIWVDRGCGAVFAEAGRGGGGGWGGGGGGGGGGWRPGPDWDRDIRFVCQSRDFRYNMCQVDVGRGGDVRIVRQISDTRCVLGRTWGYNRAGVWVDGGCAAEFEVERRWR</sequence>
<name>A0ABT1QQ87_9GAMM</name>
<reference evidence="2" key="1">
    <citation type="submission" date="2022-07" db="EMBL/GenBank/DDBJ databases">
        <title>Tahibacter sp., a new gammaproteobacterium isolated from the silt sample collected at pig farm.</title>
        <authorList>
            <person name="Chen H."/>
        </authorList>
    </citation>
    <scope>NUCLEOTIDE SEQUENCE</scope>
    <source>
        <strain evidence="2">P2K</strain>
    </source>
</reference>
<evidence type="ECO:0000313" key="3">
    <source>
        <dbReference type="Proteomes" id="UP001165498"/>
    </source>
</evidence>
<protein>
    <submittedName>
        <fullName evidence="2">DUF3011 domain-containing protein</fullName>
    </submittedName>
</protein>
<keyword evidence="1" id="KW-0732">Signal</keyword>
<dbReference type="InterPro" id="IPR021381">
    <property type="entry name" value="DUF3011"/>
</dbReference>
<keyword evidence="3" id="KW-1185">Reference proteome</keyword>
<organism evidence="2 3">
    <name type="scientific">Tahibacter harae</name>
    <dbReference type="NCBI Taxonomy" id="2963937"/>
    <lineage>
        <taxon>Bacteria</taxon>
        <taxon>Pseudomonadati</taxon>
        <taxon>Pseudomonadota</taxon>
        <taxon>Gammaproteobacteria</taxon>
        <taxon>Lysobacterales</taxon>
        <taxon>Rhodanobacteraceae</taxon>
        <taxon>Tahibacter</taxon>
    </lineage>
</organism>
<dbReference type="Pfam" id="PF11218">
    <property type="entry name" value="DUF3011"/>
    <property type="match status" value="1"/>
</dbReference>
<comment type="caution">
    <text evidence="2">The sequence shown here is derived from an EMBL/GenBank/DDBJ whole genome shotgun (WGS) entry which is preliminary data.</text>
</comment>
<dbReference type="RefSeq" id="WP_255913184.1">
    <property type="nucleotide sequence ID" value="NZ_JANFQO010000005.1"/>
</dbReference>
<proteinExistence type="predicted"/>
<evidence type="ECO:0000256" key="1">
    <source>
        <dbReference type="SAM" id="SignalP"/>
    </source>
</evidence>
<dbReference type="EMBL" id="JANFQO010000005">
    <property type="protein sequence ID" value="MCQ4164438.1"/>
    <property type="molecule type" value="Genomic_DNA"/>
</dbReference>
<gene>
    <name evidence="2" type="ORF">NM961_06915</name>
</gene>
<accession>A0ABT1QQ87</accession>
<feature type="signal peptide" evidence="1">
    <location>
        <begin position="1"/>
        <end position="24"/>
    </location>
</feature>
<dbReference type="Proteomes" id="UP001165498">
    <property type="component" value="Unassembled WGS sequence"/>
</dbReference>
<feature type="chain" id="PRO_5045838890" evidence="1">
    <location>
        <begin position="25"/>
        <end position="186"/>
    </location>
</feature>
<evidence type="ECO:0000313" key="2">
    <source>
        <dbReference type="EMBL" id="MCQ4164438.1"/>
    </source>
</evidence>